<dbReference type="EMBL" id="VIGX01000026">
    <property type="protein sequence ID" value="TWS25569.1"/>
    <property type="molecule type" value="Genomic_DNA"/>
</dbReference>
<evidence type="ECO:0000313" key="1">
    <source>
        <dbReference type="EMBL" id="TWS25569.1"/>
    </source>
</evidence>
<dbReference type="RefSeq" id="WP_146489243.1">
    <property type="nucleotide sequence ID" value="NZ_VIGX01000026.1"/>
</dbReference>
<reference evidence="1 2" key="1">
    <citation type="submission" date="2019-06" db="EMBL/GenBank/DDBJ databases">
        <title>Tsukamurella conjunctivitidis sp. nov., Tsukamurella assacharolytica sp. nov. and Tsukamurella sputae sp. nov. isolated from patients with conjunctivitis, bacteraemia (lymphoma) and respiratory infection (sputum) in Hong Kong.</title>
        <authorList>
            <person name="Teng J.L.L."/>
            <person name="Lee H.H."/>
            <person name="Fong J.Y.H."/>
            <person name="Fok K.M.N."/>
            <person name="Lau S.K.P."/>
            <person name="Woo P.C.Y."/>
        </authorList>
    </citation>
    <scope>NUCLEOTIDE SEQUENCE [LARGE SCALE GENOMIC DNA]</scope>
    <source>
        <strain evidence="1 2">HKU72</strain>
    </source>
</reference>
<sequence length="65" mass="7644">MTRQSMFRVHRNTEPDEPCDEHGAMWWHLDDAVGNLIACRPTWNEIMARADFYAYGTRRSSERAS</sequence>
<keyword evidence="2" id="KW-1185">Reference proteome</keyword>
<dbReference type="Proteomes" id="UP000319375">
    <property type="component" value="Unassembled WGS sequence"/>
</dbReference>
<accession>A0A5C5RR78</accession>
<evidence type="ECO:0000313" key="2">
    <source>
        <dbReference type="Proteomes" id="UP000319375"/>
    </source>
</evidence>
<organism evidence="1 2">
    <name type="scientific">Tsukamurella conjunctivitidis</name>
    <dbReference type="NCBI Taxonomy" id="2592068"/>
    <lineage>
        <taxon>Bacteria</taxon>
        <taxon>Bacillati</taxon>
        <taxon>Actinomycetota</taxon>
        <taxon>Actinomycetes</taxon>
        <taxon>Mycobacteriales</taxon>
        <taxon>Tsukamurellaceae</taxon>
        <taxon>Tsukamurella</taxon>
    </lineage>
</organism>
<proteinExistence type="predicted"/>
<comment type="caution">
    <text evidence="1">The sequence shown here is derived from an EMBL/GenBank/DDBJ whole genome shotgun (WGS) entry which is preliminary data.</text>
</comment>
<protein>
    <submittedName>
        <fullName evidence="1">Uncharacterized protein</fullName>
    </submittedName>
</protein>
<dbReference type="AlphaFoldDB" id="A0A5C5RR78"/>
<name>A0A5C5RR78_9ACTN</name>
<gene>
    <name evidence="1" type="ORF">FK530_22890</name>
</gene>